<dbReference type="Proteomes" id="UP000026960">
    <property type="component" value="Chromosome 2"/>
</dbReference>
<evidence type="ECO:0000313" key="2">
    <source>
        <dbReference type="EnsemblPlants" id="OBART02G06350.1"/>
    </source>
</evidence>
<evidence type="ECO:0008006" key="4">
    <source>
        <dbReference type="Google" id="ProtNLM"/>
    </source>
</evidence>
<dbReference type="HOGENOM" id="CLU_2797948_0_0_1"/>
<dbReference type="Gramene" id="OBART02G06350.1">
    <property type="protein sequence ID" value="OBART02G06350.1"/>
    <property type="gene ID" value="OBART02G06350"/>
</dbReference>
<proteinExistence type="predicted"/>
<reference evidence="2" key="2">
    <citation type="submission" date="2015-03" db="UniProtKB">
        <authorList>
            <consortium name="EnsemblPlants"/>
        </authorList>
    </citation>
    <scope>IDENTIFICATION</scope>
</reference>
<feature type="region of interest" description="Disordered" evidence="1">
    <location>
        <begin position="1"/>
        <end position="68"/>
    </location>
</feature>
<organism evidence="2">
    <name type="scientific">Oryza barthii</name>
    <dbReference type="NCBI Taxonomy" id="65489"/>
    <lineage>
        <taxon>Eukaryota</taxon>
        <taxon>Viridiplantae</taxon>
        <taxon>Streptophyta</taxon>
        <taxon>Embryophyta</taxon>
        <taxon>Tracheophyta</taxon>
        <taxon>Spermatophyta</taxon>
        <taxon>Magnoliopsida</taxon>
        <taxon>Liliopsida</taxon>
        <taxon>Poales</taxon>
        <taxon>Poaceae</taxon>
        <taxon>BOP clade</taxon>
        <taxon>Oryzoideae</taxon>
        <taxon>Oryzeae</taxon>
        <taxon>Oryzinae</taxon>
        <taxon>Oryza</taxon>
    </lineage>
</organism>
<protein>
    <recommendedName>
        <fullName evidence="4">DUF834 domain-containing protein</fullName>
    </recommendedName>
</protein>
<accession>A0A0D3F1N2</accession>
<keyword evidence="3" id="KW-1185">Reference proteome</keyword>
<dbReference type="AlphaFoldDB" id="A0A0D3F1N2"/>
<reference evidence="2" key="1">
    <citation type="journal article" date="2009" name="Rice">
        <title>De Novo Next Generation Sequencing of Plant Genomes.</title>
        <authorList>
            <person name="Rounsley S."/>
            <person name="Marri P.R."/>
            <person name="Yu Y."/>
            <person name="He R."/>
            <person name="Sisneros N."/>
            <person name="Goicoechea J.L."/>
            <person name="Lee S.J."/>
            <person name="Angelova A."/>
            <person name="Kudrna D."/>
            <person name="Luo M."/>
            <person name="Affourtit J."/>
            <person name="Desany B."/>
            <person name="Knight J."/>
            <person name="Niazi F."/>
            <person name="Egholm M."/>
            <person name="Wing R.A."/>
        </authorList>
    </citation>
    <scope>NUCLEOTIDE SEQUENCE [LARGE SCALE GENOMIC DNA]</scope>
    <source>
        <strain evidence="2">cv. IRGC 105608</strain>
    </source>
</reference>
<sequence>MDLQSTAAQAARYSGGREEYLGVELGRGPAEGGARLGDGEEPMGGDRGSHGVGVGRRRRRERKGEQDR</sequence>
<dbReference type="PaxDb" id="65489-OBART02G06350.1"/>
<evidence type="ECO:0000256" key="1">
    <source>
        <dbReference type="SAM" id="MobiDB-lite"/>
    </source>
</evidence>
<name>A0A0D3F1N2_9ORYZ</name>
<dbReference type="EnsemblPlants" id="OBART02G06350.1">
    <property type="protein sequence ID" value="OBART02G06350.1"/>
    <property type="gene ID" value="OBART02G06350"/>
</dbReference>
<evidence type="ECO:0000313" key="3">
    <source>
        <dbReference type="Proteomes" id="UP000026960"/>
    </source>
</evidence>